<dbReference type="InterPro" id="IPR016040">
    <property type="entry name" value="NAD(P)-bd_dom"/>
</dbReference>
<dbReference type="EC" id="4.1.1.35" evidence="5"/>
<dbReference type="Proteomes" id="UP000320048">
    <property type="component" value="Unassembled WGS sequence"/>
</dbReference>
<reference evidence="15 16" key="1">
    <citation type="journal article" date="2019" name="Nat. Microbiol.">
        <title>Mediterranean grassland soil C-N compound turnover is dependent on rainfall and depth, and is mediated by genomically divergent microorganisms.</title>
        <authorList>
            <person name="Diamond S."/>
            <person name="Andeer P.F."/>
            <person name="Li Z."/>
            <person name="Crits-Christoph A."/>
            <person name="Burstein D."/>
            <person name="Anantharaman K."/>
            <person name="Lane K.R."/>
            <person name="Thomas B.C."/>
            <person name="Pan C."/>
            <person name="Northen T.R."/>
            <person name="Banfield J.F."/>
        </authorList>
    </citation>
    <scope>NUCLEOTIDE SEQUENCE [LARGE SCALE GENOMIC DNA]</scope>
    <source>
        <strain evidence="15">NP_7</strain>
    </source>
</reference>
<dbReference type="GO" id="GO:0005737">
    <property type="term" value="C:cytoplasm"/>
    <property type="evidence" value="ECO:0007669"/>
    <property type="project" value="TreeGrafter"/>
</dbReference>
<comment type="cofactor">
    <cofactor evidence="1">
        <name>NAD(+)</name>
        <dbReference type="ChEBI" id="CHEBI:57540"/>
    </cofactor>
</comment>
<dbReference type="UniPathway" id="UPA00796">
    <property type="reaction ID" value="UER00771"/>
</dbReference>
<dbReference type="GO" id="GO:0042732">
    <property type="term" value="P:D-xylose metabolic process"/>
    <property type="evidence" value="ECO:0007669"/>
    <property type="project" value="InterPro"/>
</dbReference>
<evidence type="ECO:0000256" key="9">
    <source>
        <dbReference type="ARBA" id="ARBA00022989"/>
    </source>
</evidence>
<keyword evidence="7" id="KW-0210">Decarboxylase</keyword>
<dbReference type="PANTHER" id="PTHR43078:SF6">
    <property type="entry name" value="UDP-GLUCURONIC ACID DECARBOXYLASE 1"/>
    <property type="match status" value="1"/>
</dbReference>
<evidence type="ECO:0000256" key="4">
    <source>
        <dbReference type="ARBA" id="ARBA00007505"/>
    </source>
</evidence>
<comment type="subcellular location">
    <subcellularLocation>
        <location evidence="2">Golgi apparatus</location>
        <location evidence="2">Golgi stack membrane</location>
        <topology evidence="2">Single-pass type II membrane protein</topology>
    </subcellularLocation>
</comment>
<comment type="similarity">
    <text evidence="4">Belongs to the NAD(P)-dependent epimerase/dehydratase family. UDP-glucuronic acid decarboxylase subfamily.</text>
</comment>
<dbReference type="Pfam" id="PF16363">
    <property type="entry name" value="GDP_Man_Dehyd"/>
    <property type="match status" value="1"/>
</dbReference>
<keyword evidence="11" id="KW-0333">Golgi apparatus</keyword>
<keyword evidence="12" id="KW-0472">Membrane</keyword>
<dbReference type="PANTHER" id="PTHR43078">
    <property type="entry name" value="UDP-GLUCURONIC ACID DECARBOXYLASE-RELATED"/>
    <property type="match status" value="1"/>
</dbReference>
<keyword evidence="10" id="KW-0520">NAD</keyword>
<dbReference type="GO" id="GO:0070403">
    <property type="term" value="F:NAD+ binding"/>
    <property type="evidence" value="ECO:0007669"/>
    <property type="project" value="InterPro"/>
</dbReference>
<sequence length="339" mass="37132">MRNLVTGGAGFIGSHLVDALLARGDEVWAMDNLSTGRIENIDHHLSHPRFKLITDSILDRPVVGEMVAACDAVYHLAAAVGVRYIVNDPLRGIIINVQGTENVLAAAYAHRRKAVIASSSEVYGKSTRVPLREDDDRVLGPTTINRWSYASSKAIDEHFALAYAAKGLPVSVLRFFNCYGPRIHSNGYGTVIARFVRQALNGEPITVHGDGRQTRCFTFVADMVRGLLAAGSVPGAHGRVFNLGTTHEITVLELAHLVKTLSGSTSEVTLVPYEDYYGQSYEDTRRRVPDTTRAREVLGFLPRVSLEDGLRRTITWCREHDFVPQAASAVLTPEAISVP</sequence>
<organism evidence="15 16">
    <name type="scientific">Candidatus Segetimicrobium genomatis</name>
    <dbReference type="NCBI Taxonomy" id="2569760"/>
    <lineage>
        <taxon>Bacteria</taxon>
        <taxon>Bacillati</taxon>
        <taxon>Candidatus Sysuimicrobiota</taxon>
        <taxon>Candidatus Sysuimicrobiia</taxon>
        <taxon>Candidatus Sysuimicrobiales</taxon>
        <taxon>Candidatus Segetimicrobiaceae</taxon>
        <taxon>Candidatus Segetimicrobium</taxon>
    </lineage>
</organism>
<evidence type="ECO:0000259" key="14">
    <source>
        <dbReference type="Pfam" id="PF16363"/>
    </source>
</evidence>
<name>A0A537J2B9_9BACT</name>
<dbReference type="AlphaFoldDB" id="A0A537J2B9"/>
<evidence type="ECO:0000256" key="1">
    <source>
        <dbReference type="ARBA" id="ARBA00001911"/>
    </source>
</evidence>
<evidence type="ECO:0000256" key="12">
    <source>
        <dbReference type="ARBA" id="ARBA00023136"/>
    </source>
</evidence>
<evidence type="ECO:0000313" key="16">
    <source>
        <dbReference type="Proteomes" id="UP000320048"/>
    </source>
</evidence>
<evidence type="ECO:0000256" key="10">
    <source>
        <dbReference type="ARBA" id="ARBA00023027"/>
    </source>
</evidence>
<feature type="domain" description="NAD(P)-binding" evidence="14">
    <location>
        <begin position="4"/>
        <end position="313"/>
    </location>
</feature>
<dbReference type="PRINTS" id="PR01713">
    <property type="entry name" value="NUCEPIMERASE"/>
</dbReference>
<dbReference type="InterPro" id="IPR036291">
    <property type="entry name" value="NAD(P)-bd_dom_sf"/>
</dbReference>
<dbReference type="EMBL" id="VBAO01000440">
    <property type="protein sequence ID" value="TMI77663.1"/>
    <property type="molecule type" value="Genomic_DNA"/>
</dbReference>
<comment type="pathway">
    <text evidence="3">Nucleotide-sugar biosynthesis; UDP-alpha-D-xylose biosynthesis; UDP-alpha-D-xylose from UDP-alpha-D-glucuronate: step 1/1.</text>
</comment>
<dbReference type="Gene3D" id="3.40.50.720">
    <property type="entry name" value="NAD(P)-binding Rossmann-like Domain"/>
    <property type="match status" value="1"/>
</dbReference>
<evidence type="ECO:0000256" key="7">
    <source>
        <dbReference type="ARBA" id="ARBA00022793"/>
    </source>
</evidence>
<keyword evidence="13" id="KW-0456">Lyase</keyword>
<dbReference type="SUPFAM" id="SSF51735">
    <property type="entry name" value="NAD(P)-binding Rossmann-fold domains"/>
    <property type="match status" value="1"/>
</dbReference>
<evidence type="ECO:0000256" key="3">
    <source>
        <dbReference type="ARBA" id="ARBA00005100"/>
    </source>
</evidence>
<keyword evidence="8" id="KW-0735">Signal-anchor</keyword>
<evidence type="ECO:0000256" key="13">
    <source>
        <dbReference type="ARBA" id="ARBA00023239"/>
    </source>
</evidence>
<evidence type="ECO:0000256" key="6">
    <source>
        <dbReference type="ARBA" id="ARBA00022692"/>
    </source>
</evidence>
<keyword evidence="6" id="KW-0812">Transmembrane</keyword>
<evidence type="ECO:0000256" key="11">
    <source>
        <dbReference type="ARBA" id="ARBA00023034"/>
    </source>
</evidence>
<protein>
    <recommendedName>
        <fullName evidence="5">UDP-glucuronate decarboxylase</fullName>
        <ecNumber evidence="5">4.1.1.35</ecNumber>
    </recommendedName>
</protein>
<gene>
    <name evidence="15" type="ORF">E6H04_13755</name>
</gene>
<evidence type="ECO:0000256" key="8">
    <source>
        <dbReference type="ARBA" id="ARBA00022968"/>
    </source>
</evidence>
<proteinExistence type="inferred from homology"/>
<evidence type="ECO:0000313" key="15">
    <source>
        <dbReference type="EMBL" id="TMI77663.1"/>
    </source>
</evidence>
<keyword evidence="9" id="KW-1133">Transmembrane helix</keyword>
<evidence type="ECO:0000256" key="5">
    <source>
        <dbReference type="ARBA" id="ARBA00012290"/>
    </source>
</evidence>
<dbReference type="InterPro" id="IPR044516">
    <property type="entry name" value="UXS-like"/>
</dbReference>
<dbReference type="GO" id="GO:0048040">
    <property type="term" value="F:UDP-glucuronate decarboxylase activity"/>
    <property type="evidence" value="ECO:0007669"/>
    <property type="project" value="UniProtKB-EC"/>
</dbReference>
<accession>A0A537J2B9</accession>
<comment type="caution">
    <text evidence="15">The sequence shown here is derived from an EMBL/GenBank/DDBJ whole genome shotgun (WGS) entry which is preliminary data.</text>
</comment>
<dbReference type="GO" id="GO:0033320">
    <property type="term" value="P:UDP-D-xylose biosynthetic process"/>
    <property type="evidence" value="ECO:0007669"/>
    <property type="project" value="UniProtKB-UniPathway"/>
</dbReference>
<evidence type="ECO:0000256" key="2">
    <source>
        <dbReference type="ARBA" id="ARBA00004447"/>
    </source>
</evidence>